<evidence type="ECO:0000313" key="10">
    <source>
        <dbReference type="Proteomes" id="UP001259659"/>
    </source>
</evidence>
<evidence type="ECO:0000313" key="9">
    <source>
        <dbReference type="EMBL" id="MDS0258481.1"/>
    </source>
</evidence>
<dbReference type="EMBL" id="JAMQON010000001">
    <property type="protein sequence ID" value="MDS0258481.1"/>
    <property type="molecule type" value="Genomic_DNA"/>
</dbReference>
<evidence type="ECO:0000256" key="4">
    <source>
        <dbReference type="ARBA" id="ARBA00022741"/>
    </source>
</evidence>
<proteinExistence type="predicted"/>
<dbReference type="InterPro" id="IPR013656">
    <property type="entry name" value="PAS_4"/>
</dbReference>
<dbReference type="InterPro" id="IPR029016">
    <property type="entry name" value="GAF-like_dom_sf"/>
</dbReference>
<dbReference type="RefSeq" id="WP_310918046.1">
    <property type="nucleotide sequence ID" value="NZ_JAMQON010000001.1"/>
</dbReference>
<dbReference type="PANTHER" id="PTHR44936:SF10">
    <property type="entry name" value="SENSOR PROTEIN RSTB"/>
    <property type="match status" value="1"/>
</dbReference>
<dbReference type="PRINTS" id="PR00344">
    <property type="entry name" value="BCTRLSENSOR"/>
</dbReference>
<keyword evidence="6" id="KW-0067">ATP-binding</keyword>
<dbReference type="CDD" id="cd00130">
    <property type="entry name" value="PAS"/>
    <property type="match status" value="1"/>
</dbReference>
<dbReference type="InterPro" id="IPR003594">
    <property type="entry name" value="HATPase_dom"/>
</dbReference>
<keyword evidence="5" id="KW-0418">Kinase</keyword>
<evidence type="ECO:0000256" key="3">
    <source>
        <dbReference type="ARBA" id="ARBA00022679"/>
    </source>
</evidence>
<dbReference type="SUPFAM" id="SSF55785">
    <property type="entry name" value="PYP-like sensor domain (PAS domain)"/>
    <property type="match status" value="2"/>
</dbReference>
<dbReference type="InterPro" id="IPR005467">
    <property type="entry name" value="His_kinase_dom"/>
</dbReference>
<dbReference type="Gene3D" id="3.30.450.20">
    <property type="entry name" value="PAS domain"/>
    <property type="match status" value="2"/>
</dbReference>
<dbReference type="NCBIfam" id="TIGR00229">
    <property type="entry name" value="sensory_box"/>
    <property type="match status" value="2"/>
</dbReference>
<dbReference type="PANTHER" id="PTHR44936">
    <property type="entry name" value="SENSOR PROTEIN CREC"/>
    <property type="match status" value="1"/>
</dbReference>
<evidence type="ECO:0000256" key="1">
    <source>
        <dbReference type="ARBA" id="ARBA00000085"/>
    </source>
</evidence>
<dbReference type="SUPFAM" id="SSF55874">
    <property type="entry name" value="ATPase domain of HSP90 chaperone/DNA topoisomerase II/histidine kinase"/>
    <property type="match status" value="1"/>
</dbReference>
<feature type="domain" description="PAS" evidence="8">
    <location>
        <begin position="131"/>
        <end position="179"/>
    </location>
</feature>
<dbReference type="InterPro" id="IPR004358">
    <property type="entry name" value="Sig_transdc_His_kin-like_C"/>
</dbReference>
<keyword evidence="10" id="KW-1185">Reference proteome</keyword>
<dbReference type="Gene3D" id="1.10.287.130">
    <property type="match status" value="1"/>
</dbReference>
<comment type="caution">
    <text evidence="9">The sequence shown here is derived from an EMBL/GenBank/DDBJ whole genome shotgun (WGS) entry which is preliminary data.</text>
</comment>
<dbReference type="SMART" id="SM00387">
    <property type="entry name" value="HATPase_c"/>
    <property type="match status" value="1"/>
</dbReference>
<dbReference type="Pfam" id="PF08448">
    <property type="entry name" value="PAS_4"/>
    <property type="match status" value="2"/>
</dbReference>
<dbReference type="InterPro" id="IPR036890">
    <property type="entry name" value="HATPase_C_sf"/>
</dbReference>
<dbReference type="InterPro" id="IPR003018">
    <property type="entry name" value="GAF"/>
</dbReference>
<dbReference type="PROSITE" id="PS50112">
    <property type="entry name" value="PAS"/>
    <property type="match status" value="2"/>
</dbReference>
<dbReference type="InterPro" id="IPR000014">
    <property type="entry name" value="PAS"/>
</dbReference>
<sequence>MTADIDDRLYGAIFDASPEPVMVHDPETGRVLDANPAACALVGLDREQLLGTDIGDVSSAATATEGAMSALQRAVADGEHCTEWELVGPEGQRLSVDVRLKRISVDGTERVVAFLRDRSDQRAREREHAQWDEQIRTMVDNLPVVVFTLDPDGVFTRSAGKGLESLGQEQGEIVGQSLFDVYAGYPDIVEAAERALSGEEIRVTQPIDDLVFETWYQPVFDDGELVQVVGVARNITELKRREERVGALSEATNDLLYTHTEAAVAERVCDIAKRIIDRPIAAMWSYDADTDVLSPIGATETATDLAGVEIAKDLPEIGPGSDEKAIFDAGTPVVIEDYGELACPAASGLPLGTLLCLPLGDHGLLCVGSTAVEPFEGPDRRLLEILSSTAIAALDRVARETTLEAQRAQLEASNEALQRRREQMEFFNSILRHDILNGMNVIRARGDLLSQELEGDQRRYAETIVEWSDDITELTRKVRSVLHRLADDGAAETKPVKLAPVIESAAQRAASMDAGVTVDISVHSDAVVTADDLLHDVFGNILTNAVEHGRSGDGDTVAISVDVTVDEETVTVRIADDGPGIAQSVREDIFERGKKGSDSGGTGFGLYFVDAMVASYGGRIRAQESDSGGAEFVVELPRVR</sequence>
<dbReference type="SUPFAM" id="SSF55781">
    <property type="entry name" value="GAF domain-like"/>
    <property type="match status" value="1"/>
</dbReference>
<dbReference type="InterPro" id="IPR035965">
    <property type="entry name" value="PAS-like_dom_sf"/>
</dbReference>
<dbReference type="Pfam" id="PF13185">
    <property type="entry name" value="GAF_2"/>
    <property type="match status" value="1"/>
</dbReference>
<dbReference type="CDD" id="cd00075">
    <property type="entry name" value="HATPase"/>
    <property type="match status" value="1"/>
</dbReference>
<dbReference type="SMART" id="SM00091">
    <property type="entry name" value="PAS"/>
    <property type="match status" value="2"/>
</dbReference>
<protein>
    <recommendedName>
        <fullName evidence="2">histidine kinase</fullName>
        <ecNumber evidence="2">2.7.13.3</ecNumber>
    </recommendedName>
</protein>
<evidence type="ECO:0000259" key="7">
    <source>
        <dbReference type="PROSITE" id="PS50109"/>
    </source>
</evidence>
<keyword evidence="4" id="KW-0547">Nucleotide-binding</keyword>
<evidence type="ECO:0000256" key="2">
    <source>
        <dbReference type="ARBA" id="ARBA00012438"/>
    </source>
</evidence>
<evidence type="ECO:0000256" key="5">
    <source>
        <dbReference type="ARBA" id="ARBA00022777"/>
    </source>
</evidence>
<evidence type="ECO:0000259" key="8">
    <source>
        <dbReference type="PROSITE" id="PS50112"/>
    </source>
</evidence>
<feature type="domain" description="Histidine kinase" evidence="7">
    <location>
        <begin position="430"/>
        <end position="640"/>
    </location>
</feature>
<comment type="catalytic activity">
    <reaction evidence="1">
        <text>ATP + protein L-histidine = ADP + protein N-phospho-L-histidine.</text>
        <dbReference type="EC" id="2.7.13.3"/>
    </reaction>
</comment>
<name>A0ABU2F9J3_9EURY</name>
<keyword evidence="3" id="KW-0808">Transferase</keyword>
<dbReference type="Pfam" id="PF02518">
    <property type="entry name" value="HATPase_c"/>
    <property type="match status" value="1"/>
</dbReference>
<dbReference type="InterPro" id="IPR050980">
    <property type="entry name" value="2C_sensor_his_kinase"/>
</dbReference>
<dbReference type="EC" id="2.7.13.3" evidence="2"/>
<dbReference type="PROSITE" id="PS50109">
    <property type="entry name" value="HIS_KIN"/>
    <property type="match status" value="1"/>
</dbReference>
<gene>
    <name evidence="9" type="ORF">NDI56_03535</name>
</gene>
<dbReference type="Gene3D" id="3.30.565.10">
    <property type="entry name" value="Histidine kinase-like ATPase, C-terminal domain"/>
    <property type="match status" value="1"/>
</dbReference>
<dbReference type="Proteomes" id="UP001259659">
    <property type="component" value="Unassembled WGS sequence"/>
</dbReference>
<reference evidence="9 10" key="1">
    <citation type="submission" date="2022-06" db="EMBL/GenBank/DDBJ databases">
        <title>Haloarcula sp. a new haloarchaeum isolate from saline soil.</title>
        <authorList>
            <person name="Strakova D."/>
            <person name="Galisteo C."/>
            <person name="Sanchez-Porro C."/>
            <person name="Ventosa A."/>
        </authorList>
    </citation>
    <scope>NUCLEOTIDE SEQUENCE [LARGE SCALE GENOMIC DNA]</scope>
    <source>
        <strain evidence="9 10">S1CR25-12</strain>
    </source>
</reference>
<evidence type="ECO:0000256" key="6">
    <source>
        <dbReference type="ARBA" id="ARBA00022840"/>
    </source>
</evidence>
<feature type="domain" description="PAS" evidence="8">
    <location>
        <begin position="6"/>
        <end position="51"/>
    </location>
</feature>
<organism evidence="9 10">
    <name type="scientific">Haloarcula saliterrae</name>
    <dbReference type="NCBI Taxonomy" id="2950534"/>
    <lineage>
        <taxon>Archaea</taxon>
        <taxon>Methanobacteriati</taxon>
        <taxon>Methanobacteriota</taxon>
        <taxon>Stenosarchaea group</taxon>
        <taxon>Halobacteria</taxon>
        <taxon>Halobacteriales</taxon>
        <taxon>Haloarculaceae</taxon>
        <taxon>Haloarcula</taxon>
    </lineage>
</organism>
<accession>A0ABU2F9J3</accession>
<dbReference type="Gene3D" id="3.30.450.40">
    <property type="match status" value="1"/>
</dbReference>